<dbReference type="GO" id="GO:0016740">
    <property type="term" value="F:transferase activity"/>
    <property type="evidence" value="ECO:0007669"/>
    <property type="project" value="UniProtKB-UniRule"/>
</dbReference>
<accession>A0A369M8K8</accession>
<dbReference type="AlphaFoldDB" id="A0A369M8K8"/>
<gene>
    <name evidence="12" type="ORF">C1875_13630</name>
</gene>
<dbReference type="RefSeq" id="WP_114534578.1">
    <property type="nucleotide sequence ID" value="NZ_JADNER010000005.1"/>
</dbReference>
<keyword evidence="5 10" id="KW-0479">Metal-binding</keyword>
<name>A0A369M8K8_EGGLN</name>
<dbReference type="Pfam" id="PF02424">
    <property type="entry name" value="ApbE"/>
    <property type="match status" value="1"/>
</dbReference>
<dbReference type="EMBL" id="PPTU01000031">
    <property type="protein sequence ID" value="RDB66835.1"/>
    <property type="molecule type" value="Genomic_DNA"/>
</dbReference>
<dbReference type="PANTHER" id="PTHR30040:SF2">
    <property type="entry name" value="FAD:PROTEIN FMN TRANSFERASE"/>
    <property type="match status" value="1"/>
</dbReference>
<organism evidence="12 13">
    <name type="scientific">Eggerthella lenta</name>
    <name type="common">Eubacterium lentum</name>
    <dbReference type="NCBI Taxonomy" id="84112"/>
    <lineage>
        <taxon>Bacteria</taxon>
        <taxon>Bacillati</taxon>
        <taxon>Actinomycetota</taxon>
        <taxon>Coriobacteriia</taxon>
        <taxon>Eggerthellales</taxon>
        <taxon>Eggerthellaceae</taxon>
        <taxon>Eggerthella</taxon>
    </lineage>
</organism>
<evidence type="ECO:0000256" key="6">
    <source>
        <dbReference type="ARBA" id="ARBA00022827"/>
    </source>
</evidence>
<comment type="catalytic activity">
    <reaction evidence="9 10">
        <text>L-threonyl-[protein] + FAD = FMN-L-threonyl-[protein] + AMP + H(+)</text>
        <dbReference type="Rhea" id="RHEA:36847"/>
        <dbReference type="Rhea" id="RHEA-COMP:11060"/>
        <dbReference type="Rhea" id="RHEA-COMP:11061"/>
        <dbReference type="ChEBI" id="CHEBI:15378"/>
        <dbReference type="ChEBI" id="CHEBI:30013"/>
        <dbReference type="ChEBI" id="CHEBI:57692"/>
        <dbReference type="ChEBI" id="CHEBI:74257"/>
        <dbReference type="ChEBI" id="CHEBI:456215"/>
        <dbReference type="EC" id="2.7.1.180"/>
    </reaction>
</comment>
<sequence>MEYRDAYDPIPLEDVHETHGPNDAGMMTHQFYAFNTIITLQAYADVAQCAPAFDAARGASRAFERRLSRTLPHSDISRLNAAAGKRVAVHDDTAELLRAAIGYCADSEGLFDVTVGSAVRLWNFHEGTVPERADVERALAHVDWRALRVSEAGEAGGSWAQLADPQAAVDVGGIAKGWIADRLSALLAEHGLDSFVVNLGGNVMAHGQKPDGSPWRVGLQDPRDKSSIVGAVTVRDASAVTSGVYERCFERDGVFYHHILDPKTGFPVETDAAGATVVARRSIDAEGYSTTLLALGIERGLAFARERDAILGAYFVDRDGKVAGIA</sequence>
<dbReference type="GO" id="GO:0046872">
    <property type="term" value="F:metal ion binding"/>
    <property type="evidence" value="ECO:0007669"/>
    <property type="project" value="UniProtKB-UniRule"/>
</dbReference>
<comment type="cofactor">
    <cofactor evidence="11">
        <name>Mg(2+)</name>
        <dbReference type="ChEBI" id="CHEBI:18420"/>
    </cofactor>
    <cofactor evidence="11">
        <name>Mn(2+)</name>
        <dbReference type="ChEBI" id="CHEBI:29035"/>
    </cofactor>
    <text evidence="11">Magnesium. Can also use manganese.</text>
</comment>
<evidence type="ECO:0000313" key="13">
    <source>
        <dbReference type="Proteomes" id="UP000253970"/>
    </source>
</evidence>
<evidence type="ECO:0000256" key="3">
    <source>
        <dbReference type="ARBA" id="ARBA00022630"/>
    </source>
</evidence>
<evidence type="ECO:0000256" key="7">
    <source>
        <dbReference type="ARBA" id="ARBA00022842"/>
    </source>
</evidence>
<evidence type="ECO:0000256" key="1">
    <source>
        <dbReference type="ARBA" id="ARBA00011955"/>
    </source>
</evidence>
<evidence type="ECO:0000313" key="12">
    <source>
        <dbReference type="EMBL" id="RDB66835.1"/>
    </source>
</evidence>
<feature type="binding site" evidence="11">
    <location>
        <position position="290"/>
    </location>
    <ligand>
        <name>Mg(2+)</name>
        <dbReference type="ChEBI" id="CHEBI:18420"/>
    </ligand>
</feature>
<dbReference type="InterPro" id="IPR024932">
    <property type="entry name" value="ApbE"/>
</dbReference>
<dbReference type="Gene3D" id="3.10.520.10">
    <property type="entry name" value="ApbE-like domains"/>
    <property type="match status" value="1"/>
</dbReference>
<dbReference type="PIRSF" id="PIRSF006268">
    <property type="entry name" value="ApbE"/>
    <property type="match status" value="1"/>
</dbReference>
<evidence type="ECO:0000256" key="8">
    <source>
        <dbReference type="ARBA" id="ARBA00031306"/>
    </source>
</evidence>
<comment type="caution">
    <text evidence="12">The sequence shown here is derived from an EMBL/GenBank/DDBJ whole genome shotgun (WGS) entry which is preliminary data.</text>
</comment>
<proteinExistence type="inferred from homology"/>
<keyword evidence="7 10" id="KW-0460">Magnesium</keyword>
<reference evidence="12 13" key="1">
    <citation type="journal article" date="2018" name="Elife">
        <title>Discovery and characterization of a prevalent human gut bacterial enzyme sufficient for the inactivation of a family of plant toxins.</title>
        <authorList>
            <person name="Koppel N."/>
            <person name="Bisanz J.E."/>
            <person name="Pandelia M.E."/>
            <person name="Turnbaugh P.J."/>
            <person name="Balskus E.P."/>
        </authorList>
    </citation>
    <scope>NUCLEOTIDE SEQUENCE [LARGE SCALE GENOMIC DNA]</scope>
    <source>
        <strain evidence="12 13">W1 BHI 6</strain>
    </source>
</reference>
<feature type="binding site" evidence="11">
    <location>
        <position position="173"/>
    </location>
    <ligand>
        <name>Mg(2+)</name>
        <dbReference type="ChEBI" id="CHEBI:18420"/>
    </ligand>
</feature>
<keyword evidence="3 10" id="KW-0285">Flavoprotein</keyword>
<keyword evidence="6 10" id="KW-0274">FAD</keyword>
<dbReference type="EC" id="2.7.1.180" evidence="1 10"/>
<evidence type="ECO:0000256" key="2">
    <source>
        <dbReference type="ARBA" id="ARBA00016337"/>
    </source>
</evidence>
<protein>
    <recommendedName>
        <fullName evidence="2 10">FAD:protein FMN transferase</fullName>
        <ecNumber evidence="1 10">2.7.1.180</ecNumber>
    </recommendedName>
    <alternativeName>
        <fullName evidence="8 10">Flavin transferase</fullName>
    </alternativeName>
</protein>
<evidence type="ECO:0000256" key="5">
    <source>
        <dbReference type="ARBA" id="ARBA00022723"/>
    </source>
</evidence>
<evidence type="ECO:0000256" key="4">
    <source>
        <dbReference type="ARBA" id="ARBA00022679"/>
    </source>
</evidence>
<evidence type="ECO:0000256" key="11">
    <source>
        <dbReference type="PIRSR" id="PIRSR006268-2"/>
    </source>
</evidence>
<evidence type="ECO:0000256" key="9">
    <source>
        <dbReference type="ARBA" id="ARBA00048540"/>
    </source>
</evidence>
<keyword evidence="4 10" id="KW-0808">Transferase</keyword>
<evidence type="ECO:0000256" key="10">
    <source>
        <dbReference type="PIRNR" id="PIRNR006268"/>
    </source>
</evidence>
<dbReference type="Proteomes" id="UP000253970">
    <property type="component" value="Unassembled WGS sequence"/>
</dbReference>
<dbReference type="InterPro" id="IPR003374">
    <property type="entry name" value="ApbE-like_sf"/>
</dbReference>
<dbReference type="PANTHER" id="PTHR30040">
    <property type="entry name" value="THIAMINE BIOSYNTHESIS LIPOPROTEIN APBE"/>
    <property type="match status" value="1"/>
</dbReference>
<dbReference type="SUPFAM" id="SSF143631">
    <property type="entry name" value="ApbE-like"/>
    <property type="match status" value="1"/>
</dbReference>
<comment type="similarity">
    <text evidence="10">Belongs to the ApbE family.</text>
</comment>